<name>A0ACD5XFS9_AVESA</name>
<evidence type="ECO:0000313" key="2">
    <source>
        <dbReference type="Proteomes" id="UP001732700"/>
    </source>
</evidence>
<proteinExistence type="predicted"/>
<dbReference type="EnsemblPlants" id="AVESA.00010b.r2.4DG0782940.1">
    <property type="protein sequence ID" value="AVESA.00010b.r2.4DG0782940.1.CDS"/>
    <property type="gene ID" value="AVESA.00010b.r2.4DG0782940"/>
</dbReference>
<organism evidence="1 2">
    <name type="scientific">Avena sativa</name>
    <name type="common">Oat</name>
    <dbReference type="NCBI Taxonomy" id="4498"/>
    <lineage>
        <taxon>Eukaryota</taxon>
        <taxon>Viridiplantae</taxon>
        <taxon>Streptophyta</taxon>
        <taxon>Embryophyta</taxon>
        <taxon>Tracheophyta</taxon>
        <taxon>Spermatophyta</taxon>
        <taxon>Magnoliopsida</taxon>
        <taxon>Liliopsida</taxon>
        <taxon>Poales</taxon>
        <taxon>Poaceae</taxon>
        <taxon>BOP clade</taxon>
        <taxon>Pooideae</taxon>
        <taxon>Poodae</taxon>
        <taxon>Poeae</taxon>
        <taxon>Poeae Chloroplast Group 1 (Aveneae type)</taxon>
        <taxon>Aveninae</taxon>
        <taxon>Avena</taxon>
    </lineage>
</organism>
<reference evidence="1" key="1">
    <citation type="submission" date="2021-05" db="EMBL/GenBank/DDBJ databases">
        <authorList>
            <person name="Scholz U."/>
            <person name="Mascher M."/>
            <person name="Fiebig A."/>
        </authorList>
    </citation>
    <scope>NUCLEOTIDE SEQUENCE [LARGE SCALE GENOMIC DNA]</scope>
</reference>
<protein>
    <submittedName>
        <fullName evidence="1">Uncharacterized protein</fullName>
    </submittedName>
</protein>
<keyword evidence="2" id="KW-1185">Reference proteome</keyword>
<accession>A0ACD5XFS9</accession>
<evidence type="ECO:0000313" key="1">
    <source>
        <dbReference type="EnsemblPlants" id="AVESA.00010b.r2.4DG0782940.1.CDS"/>
    </source>
</evidence>
<reference evidence="1" key="2">
    <citation type="submission" date="2025-09" db="UniProtKB">
        <authorList>
            <consortium name="EnsemblPlants"/>
        </authorList>
    </citation>
    <scope>IDENTIFICATION</scope>
</reference>
<sequence length="573" mass="62298">MNPYADNRYADPSSYRDRRSDLAAAPVLAPTVPVAAANPYAAPYTPMAASVGGYGGGGYGGGYGGCGYGGGTGYGGRGRGGGGGGPGGFRSGGRGGGNGRDGLDSISLQKPDFRGLIPFEKSFYVECPEVQAMSQMEVAQYRQLRDITVEGQDVPKPIRFFHEANFPDYCMQAIAKSGFVEPTPIQAQGWPMALKGRDVIGIAETGSGKTLSYILPGLVHVGAQPRLEQGDGPIVLILAPTRELAVQIQAEATKFGSYSRTRSTCIYGGAPKGPQIRDLRRGVEIVIATPGRLIDMLEAGHTNLRRVTYLVLDEADRMLDMGFEPQIRKILAQIRPDRQTLYWSATWPREVETLARQFLQNPYKVMIGTAELKANHSIQQNVEVISDHEKYPRLSKLLTDLMDGSRILIFFQTKKECDKVTRQLRMDGWPALSIHGDKAQSERDYVLAEFKSGKSPIMAATDVAARGLDVKDIKCVINFDFPTTIEDYIHRIGRTGRAGATGMAFTFFTHSNAKYSRNLVKILREAGQTVNPALESMSKNAGSMGGGGNFRSRGRGGFGNRSGSNSIPVRRRY</sequence>
<dbReference type="Proteomes" id="UP001732700">
    <property type="component" value="Chromosome 4D"/>
</dbReference>